<accession>A0AAU9JM98</accession>
<evidence type="ECO:0000256" key="1">
    <source>
        <dbReference type="SAM" id="Phobius"/>
    </source>
</evidence>
<evidence type="ECO:0000313" key="3">
    <source>
        <dbReference type="Proteomes" id="UP001162131"/>
    </source>
</evidence>
<reference evidence="2" key="1">
    <citation type="submission" date="2021-09" db="EMBL/GenBank/DDBJ databases">
        <authorList>
            <consortium name="AG Swart"/>
            <person name="Singh M."/>
            <person name="Singh A."/>
            <person name="Seah K."/>
            <person name="Emmerich C."/>
        </authorList>
    </citation>
    <scope>NUCLEOTIDE SEQUENCE</scope>
    <source>
        <strain evidence="2">ATCC30299</strain>
    </source>
</reference>
<proteinExistence type="predicted"/>
<name>A0AAU9JM98_9CILI</name>
<keyword evidence="1" id="KW-0812">Transmembrane</keyword>
<keyword evidence="1" id="KW-0472">Membrane</keyword>
<keyword evidence="1" id="KW-1133">Transmembrane helix</keyword>
<gene>
    <name evidence="2" type="ORF">BSTOLATCC_MIC43481</name>
</gene>
<evidence type="ECO:0000313" key="2">
    <source>
        <dbReference type="EMBL" id="CAG9327446.1"/>
    </source>
</evidence>
<comment type="caution">
    <text evidence="2">The sequence shown here is derived from an EMBL/GenBank/DDBJ whole genome shotgun (WGS) entry which is preliminary data.</text>
</comment>
<dbReference type="EMBL" id="CAJZBQ010000043">
    <property type="protein sequence ID" value="CAG9327446.1"/>
    <property type="molecule type" value="Genomic_DNA"/>
</dbReference>
<dbReference type="Proteomes" id="UP001162131">
    <property type="component" value="Unassembled WGS sequence"/>
</dbReference>
<sequence>MIYSKKLFKVYIELALSSSTFDCDKLEATIYSTDGTNDAYDSVSITSSSYIGSWFFFAITLNSGSKLLTLYSQNGINPPSSLFPLISSSVTYTYAALPFNHIYMDIYIGGFNDTISPGDYADFRFYPNNFIDTTLLNIITIYIAQLLILIHTAYCGHQYGTVICAKLGIFLKMGSVKVINK</sequence>
<protein>
    <submittedName>
        <fullName evidence="2">Uncharacterized protein</fullName>
    </submittedName>
</protein>
<organism evidence="2 3">
    <name type="scientific">Blepharisma stoltei</name>
    <dbReference type="NCBI Taxonomy" id="1481888"/>
    <lineage>
        <taxon>Eukaryota</taxon>
        <taxon>Sar</taxon>
        <taxon>Alveolata</taxon>
        <taxon>Ciliophora</taxon>
        <taxon>Postciliodesmatophora</taxon>
        <taxon>Heterotrichea</taxon>
        <taxon>Heterotrichida</taxon>
        <taxon>Blepharismidae</taxon>
        <taxon>Blepharisma</taxon>
    </lineage>
</organism>
<feature type="transmembrane region" description="Helical" evidence="1">
    <location>
        <begin position="134"/>
        <end position="154"/>
    </location>
</feature>
<dbReference type="AlphaFoldDB" id="A0AAU9JM98"/>
<keyword evidence="3" id="KW-1185">Reference proteome</keyword>